<dbReference type="Gene3D" id="3.60.20.10">
    <property type="entry name" value="Glutamine Phosphoribosylpyrophosphate, subunit 1, domain 1"/>
    <property type="match status" value="1"/>
</dbReference>
<organism evidence="4 5">
    <name type="scientific">Panicum miliaceum</name>
    <name type="common">Proso millet</name>
    <name type="synonym">Broomcorn millet</name>
    <dbReference type="NCBI Taxonomy" id="4540"/>
    <lineage>
        <taxon>Eukaryota</taxon>
        <taxon>Viridiplantae</taxon>
        <taxon>Streptophyta</taxon>
        <taxon>Embryophyta</taxon>
        <taxon>Tracheophyta</taxon>
        <taxon>Spermatophyta</taxon>
        <taxon>Magnoliopsida</taxon>
        <taxon>Liliopsida</taxon>
        <taxon>Poales</taxon>
        <taxon>Poaceae</taxon>
        <taxon>PACMAD clade</taxon>
        <taxon>Panicoideae</taxon>
        <taxon>Panicodae</taxon>
        <taxon>Paniceae</taxon>
        <taxon>Panicinae</taxon>
        <taxon>Panicum</taxon>
        <taxon>Panicum sect. Panicum</taxon>
    </lineage>
</organism>
<dbReference type="STRING" id="4540.A0A3L6T1P1"/>
<dbReference type="InterPro" id="IPR029055">
    <property type="entry name" value="Ntn_hydrolases_N"/>
</dbReference>
<reference evidence="5" key="1">
    <citation type="journal article" date="2019" name="Nat. Commun.">
        <title>The genome of broomcorn millet.</title>
        <authorList>
            <person name="Zou C."/>
            <person name="Miki D."/>
            <person name="Li D."/>
            <person name="Tang Q."/>
            <person name="Xiao L."/>
            <person name="Rajput S."/>
            <person name="Deng P."/>
            <person name="Jia W."/>
            <person name="Huang R."/>
            <person name="Zhang M."/>
            <person name="Sun Y."/>
            <person name="Hu J."/>
            <person name="Fu X."/>
            <person name="Schnable P.S."/>
            <person name="Li F."/>
            <person name="Zhang H."/>
            <person name="Feng B."/>
            <person name="Zhu X."/>
            <person name="Liu R."/>
            <person name="Schnable J.C."/>
            <person name="Zhu J.-K."/>
            <person name="Zhang H."/>
        </authorList>
    </citation>
    <scope>NUCLEOTIDE SEQUENCE [LARGE SCALE GENOMIC DNA]</scope>
</reference>
<evidence type="ECO:0000256" key="3">
    <source>
        <dbReference type="SAM" id="SignalP"/>
    </source>
</evidence>
<dbReference type="EMBL" id="PQIB02000003">
    <property type="protein sequence ID" value="RLN30650.1"/>
    <property type="molecule type" value="Genomic_DNA"/>
</dbReference>
<dbReference type="OrthoDB" id="431557at2759"/>
<dbReference type="GO" id="GO:0005839">
    <property type="term" value="C:proteasome core complex"/>
    <property type="evidence" value="ECO:0007669"/>
    <property type="project" value="InterPro"/>
</dbReference>
<feature type="signal peptide" evidence="3">
    <location>
        <begin position="1"/>
        <end position="22"/>
    </location>
</feature>
<accession>A0A3L6T1P1</accession>
<dbReference type="Pfam" id="PF00227">
    <property type="entry name" value="Proteasome"/>
    <property type="match status" value="1"/>
</dbReference>
<comment type="subunit">
    <text evidence="2">The 26S proteasome consists of a 20S proteasome core and two 19S regulatory subunits. The 20S proteasome core is composed of 28 subunits that are arranged in four stacked rings, resulting in a barrel-shaped structure. The two end rings are each formed by seven alpha subunits, and the two central rings are each formed by seven beta subunits. The catalytic chamber with the active sites is on the inside of the barrel.</text>
</comment>
<evidence type="ECO:0000313" key="4">
    <source>
        <dbReference type="EMBL" id="RLN30650.1"/>
    </source>
</evidence>
<dbReference type="GO" id="GO:0051603">
    <property type="term" value="P:proteolysis involved in protein catabolic process"/>
    <property type="evidence" value="ECO:0007669"/>
    <property type="project" value="InterPro"/>
</dbReference>
<evidence type="ECO:0000313" key="5">
    <source>
        <dbReference type="Proteomes" id="UP000275267"/>
    </source>
</evidence>
<sequence>MEAVKQGSACVGLCSLTHVVLASVNKAASELSSHQRKVFRVADHAGVALAGLTADGRILSGSPGSSAFRKQGAGSSFLQLGRGRASRRQAYRFTEFC</sequence>
<gene>
    <name evidence="4" type="ORF">C2845_PM05G31730</name>
</gene>
<protein>
    <submittedName>
        <fullName evidence="4">Proteasome subunit alpha type-1-like</fullName>
    </submittedName>
</protein>
<dbReference type="AlphaFoldDB" id="A0A3L6T1P1"/>
<proteinExistence type="predicted"/>
<dbReference type="InterPro" id="IPR050115">
    <property type="entry name" value="Proteasome_alpha"/>
</dbReference>
<keyword evidence="3" id="KW-0732">Signal</keyword>
<keyword evidence="5" id="KW-1185">Reference proteome</keyword>
<comment type="caution">
    <text evidence="4">The sequence shown here is derived from an EMBL/GenBank/DDBJ whole genome shotgun (WGS) entry which is preliminary data.</text>
</comment>
<dbReference type="SUPFAM" id="SSF56235">
    <property type="entry name" value="N-terminal nucleophile aminohydrolases (Ntn hydrolases)"/>
    <property type="match status" value="1"/>
</dbReference>
<evidence type="ECO:0000256" key="1">
    <source>
        <dbReference type="ARBA" id="ARBA00022942"/>
    </source>
</evidence>
<dbReference type="Proteomes" id="UP000275267">
    <property type="component" value="Unassembled WGS sequence"/>
</dbReference>
<feature type="chain" id="PRO_5018005666" evidence="3">
    <location>
        <begin position="23"/>
        <end position="97"/>
    </location>
</feature>
<dbReference type="InterPro" id="IPR001353">
    <property type="entry name" value="Proteasome_sua/b"/>
</dbReference>
<keyword evidence="1" id="KW-0647">Proteasome</keyword>
<evidence type="ECO:0000256" key="2">
    <source>
        <dbReference type="ARBA" id="ARBA00026071"/>
    </source>
</evidence>
<dbReference type="PANTHER" id="PTHR11599">
    <property type="entry name" value="PROTEASOME SUBUNIT ALPHA/BETA"/>
    <property type="match status" value="1"/>
</dbReference>
<name>A0A3L6T1P1_PANMI</name>